<dbReference type="SMART" id="SM00421">
    <property type="entry name" value="HTH_LUXR"/>
    <property type="match status" value="1"/>
</dbReference>
<proteinExistence type="predicted"/>
<evidence type="ECO:0000259" key="5">
    <source>
        <dbReference type="PROSITE" id="PS50110"/>
    </source>
</evidence>
<dbReference type="SUPFAM" id="SSF52172">
    <property type="entry name" value="CheY-like"/>
    <property type="match status" value="1"/>
</dbReference>
<gene>
    <name evidence="6" type="ORF">BKA23_2584</name>
</gene>
<protein>
    <submittedName>
        <fullName evidence="6">DNA-binding NarL/FixJ family response regulator</fullName>
    </submittedName>
</protein>
<dbReference type="Pfam" id="PF00196">
    <property type="entry name" value="GerE"/>
    <property type="match status" value="1"/>
</dbReference>
<dbReference type="Proteomes" id="UP000318297">
    <property type="component" value="Unassembled WGS sequence"/>
</dbReference>
<dbReference type="PROSITE" id="PS00622">
    <property type="entry name" value="HTH_LUXR_1"/>
    <property type="match status" value="1"/>
</dbReference>
<sequence length="290" mass="31089">MLRTRNLAWKVSRARPGGANAPATGDIVVGASTYGGPMSSLLTGPPSVDSTSTEVVRVAIVNDFEIVAAGLAAMLEPFTDRVEIIEVASLLEVASEVDVVLYDAFSRGRVVGPVEKTVNMTSARVAIYTWNLHEQLVAEGLANGAAGFISKAIAAEDLVTAIEQIHAGRTVVHLPVNAEQEEQATSKGAWPGREFGLTARESEVLALVASGLSNQEIAERIYISINSVKSFIRHAYRKIEVTSRSQAVLWAIRHGFVPRSARTRTKPAPDTATRPATRRPGSSPGWPRNL</sequence>
<evidence type="ECO:0000256" key="3">
    <source>
        <dbReference type="SAM" id="MobiDB-lite"/>
    </source>
</evidence>
<dbReference type="SUPFAM" id="SSF46894">
    <property type="entry name" value="C-terminal effector domain of the bipartite response regulators"/>
    <property type="match status" value="1"/>
</dbReference>
<dbReference type="AlphaFoldDB" id="A0A561E3Q4"/>
<dbReference type="Gene3D" id="3.40.50.2300">
    <property type="match status" value="1"/>
</dbReference>
<feature type="domain" description="Response regulatory" evidence="5">
    <location>
        <begin position="57"/>
        <end position="166"/>
    </location>
</feature>
<evidence type="ECO:0000256" key="1">
    <source>
        <dbReference type="ARBA" id="ARBA00023125"/>
    </source>
</evidence>
<dbReference type="PROSITE" id="PS50043">
    <property type="entry name" value="HTH_LUXR_2"/>
    <property type="match status" value="1"/>
</dbReference>
<dbReference type="CDD" id="cd06170">
    <property type="entry name" value="LuxR_C_like"/>
    <property type="match status" value="1"/>
</dbReference>
<feature type="region of interest" description="Disordered" evidence="3">
    <location>
        <begin position="260"/>
        <end position="290"/>
    </location>
</feature>
<dbReference type="PRINTS" id="PR00038">
    <property type="entry name" value="HTHLUXR"/>
</dbReference>
<evidence type="ECO:0000313" key="7">
    <source>
        <dbReference type="Proteomes" id="UP000318297"/>
    </source>
</evidence>
<keyword evidence="2" id="KW-0597">Phosphoprotein</keyword>
<dbReference type="InterPro" id="IPR011006">
    <property type="entry name" value="CheY-like_superfamily"/>
</dbReference>
<dbReference type="EMBL" id="VIVQ01000002">
    <property type="protein sequence ID" value="TWE10230.1"/>
    <property type="molecule type" value="Genomic_DNA"/>
</dbReference>
<feature type="domain" description="HTH luxR-type" evidence="4">
    <location>
        <begin position="191"/>
        <end position="255"/>
    </location>
</feature>
<dbReference type="GO" id="GO:0000160">
    <property type="term" value="P:phosphorelay signal transduction system"/>
    <property type="evidence" value="ECO:0007669"/>
    <property type="project" value="InterPro"/>
</dbReference>
<dbReference type="PANTHER" id="PTHR43214">
    <property type="entry name" value="TWO-COMPONENT RESPONSE REGULATOR"/>
    <property type="match status" value="1"/>
</dbReference>
<reference evidence="6 7" key="1">
    <citation type="submission" date="2019-06" db="EMBL/GenBank/DDBJ databases">
        <title>Sequencing the genomes of 1000 actinobacteria strains.</title>
        <authorList>
            <person name="Klenk H.-P."/>
        </authorList>
    </citation>
    <scope>NUCLEOTIDE SEQUENCE [LARGE SCALE GENOMIC DNA]</scope>
    <source>
        <strain evidence="6 7">DSM 19560</strain>
    </source>
</reference>
<dbReference type="GO" id="GO:0003677">
    <property type="term" value="F:DNA binding"/>
    <property type="evidence" value="ECO:0007669"/>
    <property type="project" value="UniProtKB-KW"/>
</dbReference>
<evidence type="ECO:0000313" key="6">
    <source>
        <dbReference type="EMBL" id="TWE10230.1"/>
    </source>
</evidence>
<feature type="modified residue" description="4-aspartylphosphate" evidence="2">
    <location>
        <position position="103"/>
    </location>
</feature>
<accession>A0A561E3Q4</accession>
<dbReference type="InterPro" id="IPR001789">
    <property type="entry name" value="Sig_transdc_resp-reg_receiver"/>
</dbReference>
<dbReference type="InterPro" id="IPR039420">
    <property type="entry name" value="WalR-like"/>
</dbReference>
<keyword evidence="7" id="KW-1185">Reference proteome</keyword>
<dbReference type="InterPro" id="IPR016032">
    <property type="entry name" value="Sig_transdc_resp-reg_C-effctor"/>
</dbReference>
<comment type="caution">
    <text evidence="6">The sequence shown here is derived from an EMBL/GenBank/DDBJ whole genome shotgun (WGS) entry which is preliminary data.</text>
</comment>
<name>A0A561E3Q4_9MICO</name>
<dbReference type="PANTHER" id="PTHR43214:SF43">
    <property type="entry name" value="TWO-COMPONENT RESPONSE REGULATOR"/>
    <property type="match status" value="1"/>
</dbReference>
<dbReference type="InterPro" id="IPR000792">
    <property type="entry name" value="Tscrpt_reg_LuxR_C"/>
</dbReference>
<dbReference type="PROSITE" id="PS50110">
    <property type="entry name" value="RESPONSE_REGULATORY"/>
    <property type="match status" value="1"/>
</dbReference>
<organism evidence="6 7">
    <name type="scientific">Rudaeicoccus suwonensis</name>
    <dbReference type="NCBI Taxonomy" id="657409"/>
    <lineage>
        <taxon>Bacteria</taxon>
        <taxon>Bacillati</taxon>
        <taxon>Actinomycetota</taxon>
        <taxon>Actinomycetes</taxon>
        <taxon>Micrococcales</taxon>
        <taxon>Dermacoccaceae</taxon>
        <taxon>Rudaeicoccus</taxon>
    </lineage>
</organism>
<keyword evidence="1 6" id="KW-0238">DNA-binding</keyword>
<dbReference type="GO" id="GO:0006355">
    <property type="term" value="P:regulation of DNA-templated transcription"/>
    <property type="evidence" value="ECO:0007669"/>
    <property type="project" value="InterPro"/>
</dbReference>
<evidence type="ECO:0000256" key="2">
    <source>
        <dbReference type="PROSITE-ProRule" id="PRU00169"/>
    </source>
</evidence>
<evidence type="ECO:0000259" key="4">
    <source>
        <dbReference type="PROSITE" id="PS50043"/>
    </source>
</evidence>